<feature type="domain" description="INTS8 TPR repeats" evidence="6">
    <location>
        <begin position="801"/>
        <end position="943"/>
    </location>
</feature>
<evidence type="ECO:0000256" key="3">
    <source>
        <dbReference type="ARBA" id="ARBA00007147"/>
    </source>
</evidence>
<dbReference type="EMBL" id="JAPDFW010000078">
    <property type="protein sequence ID" value="KAJ5072961.1"/>
    <property type="molecule type" value="Genomic_DNA"/>
</dbReference>
<evidence type="ECO:0000256" key="2">
    <source>
        <dbReference type="ARBA" id="ARBA00004286"/>
    </source>
</evidence>
<keyword evidence="8" id="KW-1185">Reference proteome</keyword>
<gene>
    <name evidence="7" type="ORF">M0811_09175</name>
</gene>
<name>A0A9Q0LHU6_ANAIG</name>
<dbReference type="AlphaFoldDB" id="A0A9Q0LHU6"/>
<dbReference type="InterPro" id="IPR057980">
    <property type="entry name" value="TPR_INTS8"/>
</dbReference>
<dbReference type="GO" id="GO:0032039">
    <property type="term" value="C:integrator complex"/>
    <property type="evidence" value="ECO:0007669"/>
    <property type="project" value="TreeGrafter"/>
</dbReference>
<dbReference type="PANTHER" id="PTHR13350">
    <property type="entry name" value="INTEGRATOR COMPLEX SUBUNIT 8"/>
    <property type="match status" value="1"/>
</dbReference>
<dbReference type="InterPro" id="IPR038751">
    <property type="entry name" value="INTS8"/>
</dbReference>
<comment type="similarity">
    <text evidence="3">Belongs to the Integrator subunit 8 family.</text>
</comment>
<evidence type="ECO:0000256" key="5">
    <source>
        <dbReference type="ARBA" id="ARBA00023242"/>
    </source>
</evidence>
<proteinExistence type="inferred from homology"/>
<evidence type="ECO:0000256" key="4">
    <source>
        <dbReference type="ARBA" id="ARBA00022454"/>
    </source>
</evidence>
<dbReference type="GO" id="GO:0005694">
    <property type="term" value="C:chromosome"/>
    <property type="evidence" value="ECO:0007669"/>
    <property type="project" value="UniProtKB-SubCell"/>
</dbReference>
<evidence type="ECO:0000256" key="1">
    <source>
        <dbReference type="ARBA" id="ARBA00004123"/>
    </source>
</evidence>
<keyword evidence="5" id="KW-0539">Nucleus</keyword>
<dbReference type="Proteomes" id="UP001149090">
    <property type="component" value="Unassembled WGS sequence"/>
</dbReference>
<sequence length="971" mass="115421">MKKFFQLLEKESFQKHLSLLKNQRLGFYQERIFPSWVELVVSMITQSKISQNQTNSNVFMKRCSKIISVLEIPLNELFFEIPQQHLDLLINQIDQYCEKKSKYLSYYISFNCSLLRYNLGILPKFNLSTEIENCINLLENPKDSIQICDFLFKFLEPISKQQTKRRKKQSNKNDQEFNQISQKDAFNIYSTLTDYFFMHQKYQNAYELITQFESLQKSSNFDIDKDQDQNKSIWIRMMNVKNFSSFILSSRNKDNINPSDYETAQKEPIYQIEKMILQKNMQENIILFLENELIENKLESLPLIYLLNLQQRFPNNNNSKQIENESILQNQISIFVLFKFIILDVERKSYERIFIYQLAKIFSIWNQKTTSLFRNISIKLSTKYPDLKQTLNFFCNHIQLKSITDSFFIQKDLKSPFKNSILAQIELKKKTIDSSQNPILSFCMNQKYNLSHFFVDLSFPNEMKIENQNENNQNENQNEMKIENQKIVSSPISKKSTLIDPISIYSKKLNIFYQSKNFTKAQELIEILTQSFPKIQQFHFDKIICKYKEMEINNKNNIDSKELVNQSITLFQEFIPSSKFIEDFSFHLINSKQYSLYIEFSTELEKKFQIIPKETLLFTQIFRLLTQIFIPFQNNYPFPKQIQQQQQQQPPFDMELEKEIQNNIHLFREFWKMMFKQNVSEQTNGYQLFFEQESLFPLKNIAFIEFIISLGANALHFLKSGRQISVDLFALSRYGYLATLLPKFENQIFELENLHNLISPNSEPSLIRFTRKSLKKAIVCYQEMRREQEIEMTENQEYLYHVCLGDVYFSNADYFKAISSYISASFRLSKMFQNQDHLLKSIFVGSTVLEPLVFSLKTIGADSYVAILSQFTEPVDYSLAFKSIKQVAQGFEPRIFQFFWDTTILEMLANYHKSLGFDDLVEKINILIAQKERNKHNPQEIRLKFINRLKVFVFKELFNSFCSFSSDSQLK</sequence>
<comment type="caution">
    <text evidence="7">The sequence shown here is derived from an EMBL/GenBank/DDBJ whole genome shotgun (WGS) entry which is preliminary data.</text>
</comment>
<comment type="subcellular location">
    <subcellularLocation>
        <location evidence="2">Chromosome</location>
    </subcellularLocation>
    <subcellularLocation>
        <location evidence="1">Nucleus</location>
    </subcellularLocation>
</comment>
<evidence type="ECO:0000259" key="6">
    <source>
        <dbReference type="Pfam" id="PF25756"/>
    </source>
</evidence>
<evidence type="ECO:0000313" key="7">
    <source>
        <dbReference type="EMBL" id="KAJ5072961.1"/>
    </source>
</evidence>
<dbReference type="GO" id="GO:0034472">
    <property type="term" value="P:snRNA 3'-end processing"/>
    <property type="evidence" value="ECO:0007669"/>
    <property type="project" value="InterPro"/>
</dbReference>
<dbReference type="Pfam" id="PF25756">
    <property type="entry name" value="TPR_INTS8"/>
    <property type="match status" value="1"/>
</dbReference>
<accession>A0A9Q0LHU6</accession>
<reference evidence="7" key="1">
    <citation type="submission" date="2022-10" db="EMBL/GenBank/DDBJ databases">
        <title>Novel sulphate-reducing endosymbionts in the free-living metamonad Anaeramoeba.</title>
        <authorList>
            <person name="Jerlstrom-Hultqvist J."/>
            <person name="Cepicka I."/>
            <person name="Gallot-Lavallee L."/>
            <person name="Salas-Leiva D."/>
            <person name="Curtis B.A."/>
            <person name="Zahonova K."/>
            <person name="Pipaliya S."/>
            <person name="Dacks J."/>
            <person name="Roger A.J."/>
        </authorList>
    </citation>
    <scope>NUCLEOTIDE SEQUENCE</scope>
    <source>
        <strain evidence="7">BMAN</strain>
    </source>
</reference>
<dbReference type="PANTHER" id="PTHR13350:SF1">
    <property type="entry name" value="INTEGRATOR COMPLEX SUBUNIT 8"/>
    <property type="match status" value="1"/>
</dbReference>
<dbReference type="OrthoDB" id="64340at2759"/>
<evidence type="ECO:0000313" key="8">
    <source>
        <dbReference type="Proteomes" id="UP001149090"/>
    </source>
</evidence>
<keyword evidence="4" id="KW-0158">Chromosome</keyword>
<protein>
    <recommendedName>
        <fullName evidence="6">INTS8 TPR repeats domain-containing protein</fullName>
    </recommendedName>
</protein>
<organism evidence="7 8">
    <name type="scientific">Anaeramoeba ignava</name>
    <name type="common">Anaerobic marine amoeba</name>
    <dbReference type="NCBI Taxonomy" id="1746090"/>
    <lineage>
        <taxon>Eukaryota</taxon>
        <taxon>Metamonada</taxon>
        <taxon>Anaeramoebidae</taxon>
        <taxon>Anaeramoeba</taxon>
    </lineage>
</organism>